<feature type="region of interest" description="Disordered" evidence="3">
    <location>
        <begin position="51"/>
        <end position="118"/>
    </location>
</feature>
<feature type="domain" description="ABTB2/3 histone-like" evidence="4">
    <location>
        <begin position="388"/>
        <end position="523"/>
    </location>
</feature>
<organism evidence="5 6">
    <name type="scientific">Ignelater luminosus</name>
    <name type="common">Cucubano</name>
    <name type="synonym">Pyrophorus luminosus</name>
    <dbReference type="NCBI Taxonomy" id="2038154"/>
    <lineage>
        <taxon>Eukaryota</taxon>
        <taxon>Metazoa</taxon>
        <taxon>Ecdysozoa</taxon>
        <taxon>Arthropoda</taxon>
        <taxon>Hexapoda</taxon>
        <taxon>Insecta</taxon>
        <taxon>Pterygota</taxon>
        <taxon>Neoptera</taxon>
        <taxon>Endopterygota</taxon>
        <taxon>Coleoptera</taxon>
        <taxon>Polyphaga</taxon>
        <taxon>Elateriformia</taxon>
        <taxon>Elateroidea</taxon>
        <taxon>Elateridae</taxon>
        <taxon>Agrypninae</taxon>
        <taxon>Pyrophorini</taxon>
        <taxon>Ignelater</taxon>
    </lineage>
</organism>
<evidence type="ECO:0000313" key="5">
    <source>
        <dbReference type="EMBL" id="KAF2882084.1"/>
    </source>
</evidence>
<dbReference type="InterPro" id="IPR059008">
    <property type="entry name" value="ABTB2/3_histone"/>
</dbReference>
<dbReference type="PANTHER" id="PTHR46071:SF2">
    <property type="entry name" value="ANKYRIN REPEAT AND BTB_POZ DOMAIN-CONTAINING PROTEIN 2-LIKE PROTEIN"/>
    <property type="match status" value="1"/>
</dbReference>
<feature type="compositionally biased region" description="Polar residues" evidence="3">
    <location>
        <begin position="240"/>
        <end position="274"/>
    </location>
</feature>
<gene>
    <name evidence="5" type="ORF">ILUMI_24087</name>
</gene>
<feature type="region of interest" description="Disordered" evidence="3">
    <location>
        <begin position="1"/>
        <end position="33"/>
    </location>
</feature>
<feature type="compositionally biased region" description="Polar residues" evidence="3">
    <location>
        <begin position="71"/>
        <end position="114"/>
    </location>
</feature>
<dbReference type="Gene3D" id="1.10.20.10">
    <property type="entry name" value="Histone, subunit A"/>
    <property type="match status" value="1"/>
</dbReference>
<evidence type="ECO:0000256" key="1">
    <source>
        <dbReference type="ARBA" id="ARBA00022737"/>
    </source>
</evidence>
<evidence type="ECO:0000313" key="6">
    <source>
        <dbReference type="Proteomes" id="UP000801492"/>
    </source>
</evidence>
<evidence type="ECO:0000256" key="2">
    <source>
        <dbReference type="ARBA" id="ARBA00023043"/>
    </source>
</evidence>
<dbReference type="AlphaFoldDB" id="A0A8K0C7P3"/>
<keyword evidence="2" id="KW-0040">ANK repeat</keyword>
<evidence type="ECO:0000256" key="3">
    <source>
        <dbReference type="SAM" id="MobiDB-lite"/>
    </source>
</evidence>
<keyword evidence="1" id="KW-0677">Repeat</keyword>
<accession>A0A8K0C7P3</accession>
<feature type="region of interest" description="Disordered" evidence="3">
    <location>
        <begin position="169"/>
        <end position="308"/>
    </location>
</feature>
<feature type="compositionally biased region" description="Polar residues" evidence="3">
    <location>
        <begin position="1"/>
        <end position="11"/>
    </location>
</feature>
<feature type="compositionally biased region" description="Polar residues" evidence="3">
    <location>
        <begin position="183"/>
        <end position="206"/>
    </location>
</feature>
<proteinExistence type="predicted"/>
<comment type="caution">
    <text evidence="5">The sequence shown here is derived from an EMBL/GenBank/DDBJ whole genome shotgun (WGS) entry which is preliminary data.</text>
</comment>
<name>A0A8K0C7P3_IGNLU</name>
<dbReference type="GO" id="GO:0046982">
    <property type="term" value="F:protein heterodimerization activity"/>
    <property type="evidence" value="ECO:0007669"/>
    <property type="project" value="InterPro"/>
</dbReference>
<dbReference type="EMBL" id="VTPC01090655">
    <property type="protein sequence ID" value="KAF2882084.1"/>
    <property type="molecule type" value="Genomic_DNA"/>
</dbReference>
<reference evidence="5" key="1">
    <citation type="submission" date="2019-08" db="EMBL/GenBank/DDBJ databases">
        <title>The genome of the North American firefly Photinus pyralis.</title>
        <authorList>
            <consortium name="Photinus pyralis genome working group"/>
            <person name="Fallon T.R."/>
            <person name="Sander Lower S.E."/>
            <person name="Weng J.-K."/>
        </authorList>
    </citation>
    <scope>NUCLEOTIDE SEQUENCE</scope>
    <source>
        <strain evidence="5">TRF0915ILg1</strain>
        <tissue evidence="5">Whole body</tissue>
    </source>
</reference>
<dbReference type="PANTHER" id="PTHR46071">
    <property type="entry name" value="ANKYRIN REPEAT AND BTB/POZ DOMAIN-CONTAINING"/>
    <property type="match status" value="1"/>
</dbReference>
<dbReference type="Proteomes" id="UP000801492">
    <property type="component" value="Unassembled WGS sequence"/>
</dbReference>
<dbReference type="InterPro" id="IPR052089">
    <property type="entry name" value="Ankyrin-BTB/POZ_domain"/>
</dbReference>
<sequence>MAHQNGSTPSSWEPLGGATSESPEQHWTGVDHLSGPLNPLCITDANHEILRPKPRRLSSNSRTDQVYPPLETSQENNATTKENKSLRVNTPANLSQSKPVYSGTSQESPQNTDRMVSPKRKVEHFPHLYVANNVKTSTFSEQIDKNNLSSNKSNLINNHEYNSKYSCSHTPINMVPERDTGPNKVSPNSVSAVGSLKLPSSSQGVSKYNGEVSGTDEHRMVTSRPHHHVSVQELRLQRAQHCNSSSDENRSSGHASMSDTGNSSPRGVGSSVSDRLTAGVVQKSVRTRSSSQHTRSRHRATPARLQVPWTGGGGLEDIKLALQQLTMRSHTSTSTYSSVSAGSESSEPAVRRLIRHSSLETINTNITNADEFVWVDSHNRLVELQHLPWTNHCILRVLQTGRCRDHMSHVSVETIPRLSYLLQRALVRLSRETQRLSSNLGICTKHDIMISFRIILCPPLADSCIKACQRAAAMLAMSGDCALRQSKSSRAGLQLHVGRFHRWMTDVKLARFIHEYAAVYLCAGLENLLEEILLQCLPSDSDVTLTATLLEHAIANNGDLWGLLQPYAHLNAGRIASGALALPRWASISSVNSGRDSGRGSGPPEPSLMTTCVGSLSELQELISRMQPRIPLCPQAVRALFYFMRCSQLEHGEQGGSAVQVIS</sequence>
<dbReference type="OrthoDB" id="2316821at2759"/>
<keyword evidence="6" id="KW-1185">Reference proteome</keyword>
<dbReference type="SUPFAM" id="SSF47113">
    <property type="entry name" value="Histone-fold"/>
    <property type="match status" value="1"/>
</dbReference>
<dbReference type="Pfam" id="PF26281">
    <property type="entry name" value="Histone_ABTB"/>
    <property type="match status" value="1"/>
</dbReference>
<dbReference type="InterPro" id="IPR009072">
    <property type="entry name" value="Histone-fold"/>
</dbReference>
<evidence type="ECO:0000259" key="4">
    <source>
        <dbReference type="Pfam" id="PF26281"/>
    </source>
</evidence>
<protein>
    <recommendedName>
        <fullName evidence="4">ABTB2/3 histone-like domain-containing protein</fullName>
    </recommendedName>
</protein>